<feature type="transmembrane region" description="Helical" evidence="2">
    <location>
        <begin position="212"/>
        <end position="233"/>
    </location>
</feature>
<feature type="compositionally biased region" description="Basic and acidic residues" evidence="1">
    <location>
        <begin position="41"/>
        <end position="68"/>
    </location>
</feature>
<dbReference type="EMBL" id="CP032698">
    <property type="protein sequence ID" value="AYG78577.1"/>
    <property type="molecule type" value="Genomic_DNA"/>
</dbReference>
<evidence type="ECO:0000313" key="3">
    <source>
        <dbReference type="EMBL" id="AYG78577.1"/>
    </source>
</evidence>
<name>A0A387HCX9_9ACTN</name>
<feature type="region of interest" description="Disordered" evidence="1">
    <location>
        <begin position="38"/>
        <end position="68"/>
    </location>
</feature>
<sequence length="253" mass="27805">MNTTYFAELSQQLTARGMPDQEVAATVADLSGYLAESGSPDAREEFGAPDAFADRLTRSDRGERPGAADETWKWTSDIYTDRLLLNQYGAEGWEVEGIDFAGRFVCRRSPGAAMRWEYRRESTQGLKDREELTAELAPDGWELCGRWLYMAYFKRPLAASDGPAATLTTTPAPPARHVFFSAKYRGLIAVFAVSVILLVLGIGFDVIDLDRPVVYCAILAAAAMGGLAGWYGVKRDITRGAQSPHRPKAITEP</sequence>
<keyword evidence="2" id="KW-1133">Transmembrane helix</keyword>
<evidence type="ECO:0000256" key="2">
    <source>
        <dbReference type="SAM" id="Phobius"/>
    </source>
</evidence>
<gene>
    <name evidence="3" type="ORF">DWB77_00685</name>
</gene>
<keyword evidence="2" id="KW-0812">Transmembrane</keyword>
<reference evidence="3 4" key="1">
    <citation type="submission" date="2018-10" db="EMBL/GenBank/DDBJ databases">
        <title>Relationship between Morphology and Antimicrobial Activity in Streptomyces.</title>
        <authorList>
            <person name="Kang H.J."/>
            <person name="Kim S.B."/>
        </authorList>
    </citation>
    <scope>NUCLEOTIDE SEQUENCE [LARGE SCALE GENOMIC DNA]</scope>
    <source>
        <strain evidence="3 4">BH38</strain>
    </source>
</reference>
<evidence type="ECO:0000256" key="1">
    <source>
        <dbReference type="SAM" id="MobiDB-lite"/>
    </source>
</evidence>
<keyword evidence="4" id="KW-1185">Reference proteome</keyword>
<evidence type="ECO:0008006" key="5">
    <source>
        <dbReference type="Google" id="ProtNLM"/>
    </source>
</evidence>
<dbReference type="KEGG" id="shun:DWB77_00685"/>
<dbReference type="RefSeq" id="WP_246033389.1">
    <property type="nucleotide sequence ID" value="NZ_CP032698.1"/>
</dbReference>
<feature type="transmembrane region" description="Helical" evidence="2">
    <location>
        <begin position="186"/>
        <end position="206"/>
    </location>
</feature>
<accession>A0A387HCX9</accession>
<keyword evidence="2" id="KW-0472">Membrane</keyword>
<protein>
    <recommendedName>
        <fullName evidence="5">DUF2812 domain-containing protein</fullName>
    </recommendedName>
</protein>
<evidence type="ECO:0000313" key="4">
    <source>
        <dbReference type="Proteomes" id="UP000271554"/>
    </source>
</evidence>
<organism evidence="3 4">
    <name type="scientific">Streptomyces hundungensis</name>
    <dbReference type="NCBI Taxonomy" id="1077946"/>
    <lineage>
        <taxon>Bacteria</taxon>
        <taxon>Bacillati</taxon>
        <taxon>Actinomycetota</taxon>
        <taxon>Actinomycetes</taxon>
        <taxon>Kitasatosporales</taxon>
        <taxon>Streptomycetaceae</taxon>
        <taxon>Streptomyces</taxon>
    </lineage>
</organism>
<proteinExistence type="predicted"/>
<dbReference type="AlphaFoldDB" id="A0A387HCX9"/>
<dbReference type="Proteomes" id="UP000271554">
    <property type="component" value="Chromosome"/>
</dbReference>